<protein>
    <recommendedName>
        <fullName evidence="4">Portal protein</fullName>
    </recommendedName>
</protein>
<comment type="caution">
    <text evidence="2">The sequence shown here is derived from an EMBL/GenBank/DDBJ whole genome shotgun (WGS) entry which is preliminary data.</text>
</comment>
<dbReference type="Proteomes" id="UP000614424">
    <property type="component" value="Unassembled WGS sequence"/>
</dbReference>
<evidence type="ECO:0000256" key="1">
    <source>
        <dbReference type="SAM" id="MobiDB-lite"/>
    </source>
</evidence>
<accession>A0A8J6NDG8</accession>
<evidence type="ECO:0000313" key="3">
    <source>
        <dbReference type="Proteomes" id="UP000614424"/>
    </source>
</evidence>
<dbReference type="Pfam" id="PF16510">
    <property type="entry name" value="P22_portal"/>
    <property type="match status" value="1"/>
</dbReference>
<feature type="region of interest" description="Disordered" evidence="1">
    <location>
        <begin position="706"/>
        <end position="729"/>
    </location>
</feature>
<feature type="compositionally biased region" description="Basic and acidic residues" evidence="1">
    <location>
        <begin position="708"/>
        <end position="720"/>
    </location>
</feature>
<evidence type="ECO:0000313" key="2">
    <source>
        <dbReference type="EMBL" id="MBC8318451.1"/>
    </source>
</evidence>
<dbReference type="EMBL" id="JACNJZ010000162">
    <property type="protein sequence ID" value="MBC8318451.1"/>
    <property type="molecule type" value="Genomic_DNA"/>
</dbReference>
<dbReference type="AlphaFoldDB" id="A0A8J6NDG8"/>
<organism evidence="2 3">
    <name type="scientific">Candidatus Desulfobia pelagia</name>
    <dbReference type="NCBI Taxonomy" id="2841692"/>
    <lineage>
        <taxon>Bacteria</taxon>
        <taxon>Pseudomonadati</taxon>
        <taxon>Thermodesulfobacteriota</taxon>
        <taxon>Desulfobulbia</taxon>
        <taxon>Desulfobulbales</taxon>
        <taxon>Desulfobulbaceae</taxon>
        <taxon>Candidatus Desulfobia</taxon>
    </lineage>
</organism>
<proteinExistence type="predicted"/>
<dbReference type="InterPro" id="IPR032427">
    <property type="entry name" value="P22_portal"/>
</dbReference>
<sequence>METEIIPAKDSDGVGFAVVEMLEEILKYRETIKFAERCNRFYKLRKNKHWKNESSKLLSANLLGAHHQKTVNMLTDSNPTFNAVQAGEMGEDAQDALSLLVRVTDSWYNETEQQHSFEESVHIGELYGSVGEFMSFNPDINFPDGEVETETLDPLYYSLYPPKERKVSKSEAFLRWYPMTLREARRKWPEHANIITGDLSLLQQIGDEREEEQTRASGLKQIVLSSLTRWISGDAPSGEDSDELFVIEAWAKDYSEANGKPVYPGNIRRVRVCNAGEVVLDDEYNPSINTELDEETLQKQYLYSRFPVSHTHSVTDPNSPLGISDFEQLEHLNVEVNKSLSQFTMFKDKVSRPKLINPRDSGVTNDEMDNMAGIINPTNHLVARAIQFVNPPAIPGDLVTAASVYKDFFNEIAGSFNDVMQGQKKGSEVIAAKAIAMLLEEASRMVRGKTRNYSKMLRERGRMFLSLSQSFYKRPRYITFQKNGEDETIAIDRDVLQIPGKINVVSGSTLPTSHIQRREEAISLFKMGTIDQEELLKKLDWDNYTDVVERMREGPIGQYIQKLSMIGIPGQILQMFKQLSKMDDKEIERAVKEGKIPNFAQILKQMSGKQQPDPAIQEAAQKMQIEQSKVQISAQKAQAEIQKSMAQAAKEQADIELIKQKIESEITDRQLRVQEGQIKVAGLELDRDNIKIQKAEAIARIQAAAVKKGRDDKGGYDERGMASNNQEVK</sequence>
<evidence type="ECO:0008006" key="4">
    <source>
        <dbReference type="Google" id="ProtNLM"/>
    </source>
</evidence>
<name>A0A8J6NDG8_9BACT</name>
<gene>
    <name evidence="2" type="ORF">H8E41_11140</name>
</gene>
<reference evidence="2 3" key="1">
    <citation type="submission" date="2020-08" db="EMBL/GenBank/DDBJ databases">
        <title>Bridging the membrane lipid divide: bacteria of the FCB group superphylum have the potential to synthesize archaeal ether lipids.</title>
        <authorList>
            <person name="Villanueva L."/>
            <person name="Von Meijenfeldt F.A.B."/>
            <person name="Westbye A.B."/>
            <person name="Yadav S."/>
            <person name="Hopmans E.C."/>
            <person name="Dutilh B.E."/>
            <person name="Sinninghe Damste J.S."/>
        </authorList>
    </citation>
    <scope>NUCLEOTIDE SEQUENCE [LARGE SCALE GENOMIC DNA]</scope>
    <source>
        <strain evidence="2">NIOZ-UU47</strain>
    </source>
</reference>